<evidence type="ECO:0000313" key="14">
    <source>
        <dbReference type="EMBL" id="AEK23854.1"/>
    </source>
</evidence>
<evidence type="ECO:0000256" key="4">
    <source>
        <dbReference type="ARBA" id="ARBA00016436"/>
    </source>
</evidence>
<dbReference type="Proteomes" id="UP000008895">
    <property type="component" value="Chromosome"/>
</dbReference>
<dbReference type="eggNOG" id="COG1663">
    <property type="taxonomic scope" value="Bacteria"/>
</dbReference>
<name>F9YSC9_CAPCC</name>
<evidence type="ECO:0000256" key="11">
    <source>
        <dbReference type="ARBA" id="ARBA00023098"/>
    </source>
</evidence>
<keyword evidence="11 13" id="KW-0443">Lipid metabolism</keyword>
<comment type="pathway">
    <text evidence="2 13">Glycolipid biosynthesis; lipid IV(A) biosynthesis; lipid IV(A) from (3R)-3-hydroxytetradecanoyl-[acyl-carrier-protein] and UDP-N-acetyl-alpha-D-glucosamine: step 6/6.</text>
</comment>
<keyword evidence="15" id="KW-1185">Reference proteome</keyword>
<evidence type="ECO:0000256" key="9">
    <source>
        <dbReference type="ARBA" id="ARBA00022777"/>
    </source>
</evidence>
<dbReference type="EC" id="2.7.1.130" evidence="3 13"/>
<sequence>MVRIIRYLLLPFAVLYGILVRTRHFLYDSGWLVSKTFETPTICVGNLSVGGTGKTPMIEYLIRFLKNDFTIGVLSRGYKRKTKGFVLANEKTTVADVGDEPLQFWTKYPEIILAVDANRSQGITALEALPNAPEVILLDDAFQHRKVKATCNVLLTAYPDLFTYDWLLPTGNLRDVTSRAALADVIVVTKCPNVLPEEQQQTLTRKLRKRDGQPVFFAKINYAKSVLSQTEVITLESFLQKSFVLVTGIAKAQPLVDFLKSQKGNFKHIAFPDHHNFTTEELRKLSQHSRILTTEKDYMRLKEHLPDLFYLPIEMGFLNMKQQNEFERIIRSKIRKKIKFSEPFL</sequence>
<keyword evidence="5 13" id="KW-0444">Lipid biosynthesis</keyword>
<dbReference type="KEGG" id="ccm:Ccan_17380"/>
<dbReference type="GO" id="GO:0009029">
    <property type="term" value="F:lipid-A 4'-kinase activity"/>
    <property type="evidence" value="ECO:0007669"/>
    <property type="project" value="UniProtKB-UniRule"/>
</dbReference>
<evidence type="ECO:0000256" key="2">
    <source>
        <dbReference type="ARBA" id="ARBA00004870"/>
    </source>
</evidence>
<dbReference type="EMBL" id="CP002113">
    <property type="protein sequence ID" value="AEK23854.1"/>
    <property type="molecule type" value="Genomic_DNA"/>
</dbReference>
<dbReference type="GO" id="GO:0005524">
    <property type="term" value="F:ATP binding"/>
    <property type="evidence" value="ECO:0007669"/>
    <property type="project" value="UniProtKB-UniRule"/>
</dbReference>
<keyword evidence="9 13" id="KW-0418">Kinase</keyword>
<accession>F9YSC9</accession>
<comment type="function">
    <text evidence="1 13">Transfers the gamma-phosphate of ATP to the 4'-position of a tetraacyldisaccharide 1-phosphate intermediate (termed DS-1-P) to form tetraacyldisaccharide 1,4'-bis-phosphate (lipid IVA).</text>
</comment>
<dbReference type="AlphaFoldDB" id="F9YSC9"/>
<comment type="similarity">
    <text evidence="13">Belongs to the LpxK family.</text>
</comment>
<keyword evidence="7 13" id="KW-0808">Transferase</keyword>
<dbReference type="PANTHER" id="PTHR42724">
    <property type="entry name" value="TETRAACYLDISACCHARIDE 4'-KINASE"/>
    <property type="match status" value="1"/>
</dbReference>
<protein>
    <recommendedName>
        <fullName evidence="4 13">Tetraacyldisaccharide 4'-kinase</fullName>
        <ecNumber evidence="3 13">2.7.1.130</ecNumber>
    </recommendedName>
    <alternativeName>
        <fullName evidence="12 13">Lipid A 4'-kinase</fullName>
    </alternativeName>
</protein>
<dbReference type="PANTHER" id="PTHR42724:SF1">
    <property type="entry name" value="TETRAACYLDISACCHARIDE 4'-KINASE, MITOCHONDRIAL-RELATED"/>
    <property type="match status" value="1"/>
</dbReference>
<keyword evidence="10 13" id="KW-0067">ATP-binding</keyword>
<dbReference type="GO" id="GO:0009245">
    <property type="term" value="P:lipid A biosynthetic process"/>
    <property type="evidence" value="ECO:0007669"/>
    <property type="project" value="UniProtKB-UniRule"/>
</dbReference>
<dbReference type="OrthoDB" id="9766423at2"/>
<dbReference type="GO" id="GO:0009244">
    <property type="term" value="P:lipopolysaccharide core region biosynthetic process"/>
    <property type="evidence" value="ECO:0007669"/>
    <property type="project" value="TreeGrafter"/>
</dbReference>
<evidence type="ECO:0000256" key="10">
    <source>
        <dbReference type="ARBA" id="ARBA00022840"/>
    </source>
</evidence>
<feature type="binding site" evidence="13">
    <location>
        <begin position="48"/>
        <end position="55"/>
    </location>
    <ligand>
        <name>ATP</name>
        <dbReference type="ChEBI" id="CHEBI:30616"/>
    </ligand>
</feature>
<evidence type="ECO:0000256" key="6">
    <source>
        <dbReference type="ARBA" id="ARBA00022556"/>
    </source>
</evidence>
<organism evidence="14 15">
    <name type="scientific">Capnocytophaga canimorsus (strain 5)</name>
    <dbReference type="NCBI Taxonomy" id="860228"/>
    <lineage>
        <taxon>Bacteria</taxon>
        <taxon>Pseudomonadati</taxon>
        <taxon>Bacteroidota</taxon>
        <taxon>Flavobacteriia</taxon>
        <taxon>Flavobacteriales</taxon>
        <taxon>Flavobacteriaceae</taxon>
        <taxon>Capnocytophaga</taxon>
    </lineage>
</organism>
<comment type="catalytic activity">
    <reaction evidence="13">
        <text>a lipid A disaccharide + ATP = a lipid IVA + ADP + H(+)</text>
        <dbReference type="Rhea" id="RHEA:67840"/>
        <dbReference type="ChEBI" id="CHEBI:15378"/>
        <dbReference type="ChEBI" id="CHEBI:30616"/>
        <dbReference type="ChEBI" id="CHEBI:176343"/>
        <dbReference type="ChEBI" id="CHEBI:176425"/>
        <dbReference type="ChEBI" id="CHEBI:456216"/>
        <dbReference type="EC" id="2.7.1.130"/>
    </reaction>
</comment>
<reference evidence="14 15" key="1">
    <citation type="journal article" date="2011" name="J. Bacteriol.">
        <title>Complete genome sequence of the dog commensal and human pathogen Capnocytophaga canimorsus strain 5.</title>
        <authorList>
            <person name="Manfredi P."/>
            <person name="Pagni M."/>
            <person name="Cornelis G.R."/>
        </authorList>
    </citation>
    <scope>NUCLEOTIDE SEQUENCE [LARGE SCALE GENOMIC DNA]</scope>
    <source>
        <strain evidence="15">5</strain>
    </source>
</reference>
<keyword evidence="6 13" id="KW-0441">Lipid A biosynthesis</keyword>
<proteinExistence type="inferred from homology"/>
<evidence type="ECO:0000256" key="13">
    <source>
        <dbReference type="HAMAP-Rule" id="MF_00409"/>
    </source>
</evidence>
<dbReference type="HOGENOM" id="CLU_038816_6_0_10"/>
<dbReference type="GO" id="GO:0005886">
    <property type="term" value="C:plasma membrane"/>
    <property type="evidence" value="ECO:0007669"/>
    <property type="project" value="TreeGrafter"/>
</dbReference>
<dbReference type="SUPFAM" id="SSF52540">
    <property type="entry name" value="P-loop containing nucleoside triphosphate hydrolases"/>
    <property type="match status" value="1"/>
</dbReference>
<dbReference type="UniPathway" id="UPA00359">
    <property type="reaction ID" value="UER00482"/>
</dbReference>
<evidence type="ECO:0000256" key="1">
    <source>
        <dbReference type="ARBA" id="ARBA00002274"/>
    </source>
</evidence>
<evidence type="ECO:0000256" key="8">
    <source>
        <dbReference type="ARBA" id="ARBA00022741"/>
    </source>
</evidence>
<dbReference type="InterPro" id="IPR027417">
    <property type="entry name" value="P-loop_NTPase"/>
</dbReference>
<dbReference type="HAMAP" id="MF_00409">
    <property type="entry name" value="LpxK"/>
    <property type="match status" value="1"/>
</dbReference>
<dbReference type="RefSeq" id="WP_013997839.1">
    <property type="nucleotide sequence ID" value="NC_015846.1"/>
</dbReference>
<dbReference type="NCBIfam" id="TIGR00682">
    <property type="entry name" value="lpxK"/>
    <property type="match status" value="1"/>
</dbReference>
<evidence type="ECO:0000256" key="7">
    <source>
        <dbReference type="ARBA" id="ARBA00022679"/>
    </source>
</evidence>
<evidence type="ECO:0000313" key="15">
    <source>
        <dbReference type="Proteomes" id="UP000008895"/>
    </source>
</evidence>
<dbReference type="STRING" id="860228.Ccan_17380"/>
<evidence type="ECO:0000256" key="12">
    <source>
        <dbReference type="ARBA" id="ARBA00029757"/>
    </source>
</evidence>
<evidence type="ECO:0000256" key="3">
    <source>
        <dbReference type="ARBA" id="ARBA00012071"/>
    </source>
</evidence>
<gene>
    <name evidence="13" type="primary">lpxK</name>
    <name evidence="14" type="ordered locus">Ccan_17380</name>
</gene>
<evidence type="ECO:0000256" key="5">
    <source>
        <dbReference type="ARBA" id="ARBA00022516"/>
    </source>
</evidence>
<keyword evidence="8 13" id="KW-0547">Nucleotide-binding</keyword>
<dbReference type="InterPro" id="IPR003758">
    <property type="entry name" value="LpxK"/>
</dbReference>
<dbReference type="Pfam" id="PF02606">
    <property type="entry name" value="LpxK"/>
    <property type="match status" value="1"/>
</dbReference>